<evidence type="ECO:0000313" key="3">
    <source>
        <dbReference type="Proteomes" id="UP001139157"/>
    </source>
</evidence>
<reference evidence="2" key="1">
    <citation type="submission" date="2022-06" db="EMBL/GenBank/DDBJ databases">
        <title>Novel species in genus nocardia.</title>
        <authorList>
            <person name="Li F."/>
        </authorList>
    </citation>
    <scope>NUCLEOTIDE SEQUENCE</scope>
    <source>
        <strain evidence="2">CDC141</strain>
    </source>
</reference>
<dbReference type="Pfam" id="PF09588">
    <property type="entry name" value="YqaJ"/>
    <property type="match status" value="1"/>
</dbReference>
<gene>
    <name evidence="2" type="ORF">NDR86_15810</name>
</gene>
<keyword evidence="3" id="KW-1185">Reference proteome</keyword>
<name>A0A9X2IZH7_9NOCA</name>
<dbReference type="RefSeq" id="WP_251912854.1">
    <property type="nucleotide sequence ID" value="NZ_JAMRXG010000006.1"/>
</dbReference>
<protein>
    <submittedName>
        <fullName evidence="2">YqaJ viral recombinase family protein</fullName>
    </submittedName>
</protein>
<sequence length="295" mass="32913">MSTVVEPGSAEWLSLITPSKVAAIIGVSRWESPYRLWHRMKGLVPPEPPADRFDVGHAMEMALAELWRIKNPGWQLSRPQLQIRRDLAEFSTLATLDRRARRGSRRRVVEFKIARKLEDWGSFGTDQAPADYVAQLQWQMHVTGYTDDPAHLMVMGPYFAHHTYEIGYDPELATAIEQRCAAFHQSLRANQPPPLDDSVPTYECVRELHPDLDPEVNVELDPQLAADYLAADRAHKAAETTLRGAKIRVLAAMGTAAVATSAGLAVATRRRSGKSVALYADTKTPIDQLRELTPA</sequence>
<proteinExistence type="predicted"/>
<dbReference type="InterPro" id="IPR011604">
    <property type="entry name" value="PDDEXK-like_dom_sf"/>
</dbReference>
<dbReference type="Gene3D" id="3.90.320.10">
    <property type="match status" value="1"/>
</dbReference>
<dbReference type="EMBL" id="JAMRXG010000006">
    <property type="protein sequence ID" value="MCM6774941.1"/>
    <property type="molecule type" value="Genomic_DNA"/>
</dbReference>
<accession>A0A9X2IZH7</accession>
<dbReference type="AlphaFoldDB" id="A0A9X2IZH7"/>
<evidence type="ECO:0000259" key="1">
    <source>
        <dbReference type="Pfam" id="PF09588"/>
    </source>
</evidence>
<dbReference type="Proteomes" id="UP001139157">
    <property type="component" value="Unassembled WGS sequence"/>
</dbReference>
<dbReference type="SUPFAM" id="SSF52980">
    <property type="entry name" value="Restriction endonuclease-like"/>
    <property type="match status" value="1"/>
</dbReference>
<dbReference type="InterPro" id="IPR011335">
    <property type="entry name" value="Restrct_endonuc-II-like"/>
</dbReference>
<feature type="domain" description="YqaJ viral recombinase" evidence="1">
    <location>
        <begin position="16"/>
        <end position="145"/>
    </location>
</feature>
<evidence type="ECO:0000313" key="2">
    <source>
        <dbReference type="EMBL" id="MCM6774941.1"/>
    </source>
</evidence>
<organism evidence="2 3">
    <name type="scientific">Nocardia pulmonis</name>
    <dbReference type="NCBI Taxonomy" id="2951408"/>
    <lineage>
        <taxon>Bacteria</taxon>
        <taxon>Bacillati</taxon>
        <taxon>Actinomycetota</taxon>
        <taxon>Actinomycetes</taxon>
        <taxon>Mycobacteriales</taxon>
        <taxon>Nocardiaceae</taxon>
        <taxon>Nocardia</taxon>
    </lineage>
</organism>
<dbReference type="InterPro" id="IPR019080">
    <property type="entry name" value="YqaJ_viral_recombinase"/>
</dbReference>
<comment type="caution">
    <text evidence="2">The sequence shown here is derived from an EMBL/GenBank/DDBJ whole genome shotgun (WGS) entry which is preliminary data.</text>
</comment>